<reference evidence="3 4" key="1">
    <citation type="submission" date="2013-09" db="EMBL/GenBank/DDBJ databases">
        <title>Corchorus capsularis genome sequencing.</title>
        <authorList>
            <person name="Alam M."/>
            <person name="Haque M.S."/>
            <person name="Islam M.S."/>
            <person name="Emdad E.M."/>
            <person name="Islam M.M."/>
            <person name="Ahmed B."/>
            <person name="Halim A."/>
            <person name="Hossen Q.M.M."/>
            <person name="Hossain M.Z."/>
            <person name="Ahmed R."/>
            <person name="Khan M.M."/>
            <person name="Islam R."/>
            <person name="Rashid M.M."/>
            <person name="Khan S.A."/>
            <person name="Rahman M.S."/>
            <person name="Alam M."/>
        </authorList>
    </citation>
    <scope>NUCLEOTIDE SEQUENCE [LARGE SCALE GENOMIC DNA]</scope>
    <source>
        <strain evidence="4">cv. CVL-1</strain>
        <tissue evidence="3">Whole seedling</tissue>
    </source>
</reference>
<dbReference type="EMBL" id="AWWV01014003">
    <property type="protein sequence ID" value="OMO59250.1"/>
    <property type="molecule type" value="Genomic_DNA"/>
</dbReference>
<dbReference type="PANTHER" id="PTHR33513:SF4">
    <property type="entry name" value="GB|AAF04428.1"/>
    <property type="match status" value="1"/>
</dbReference>
<feature type="compositionally biased region" description="Polar residues" evidence="1">
    <location>
        <begin position="213"/>
        <end position="229"/>
    </location>
</feature>
<dbReference type="InterPro" id="IPR056139">
    <property type="entry name" value="DUF7722"/>
</dbReference>
<feature type="compositionally biased region" description="Basic residues" evidence="1">
    <location>
        <begin position="199"/>
        <end position="211"/>
    </location>
</feature>
<dbReference type="Proteomes" id="UP000188268">
    <property type="component" value="Unassembled WGS sequence"/>
</dbReference>
<evidence type="ECO:0000313" key="3">
    <source>
        <dbReference type="EMBL" id="OMO59250.1"/>
    </source>
</evidence>
<dbReference type="STRING" id="210143.A0A1R3GML7"/>
<dbReference type="Gramene" id="OMO59250">
    <property type="protein sequence ID" value="OMO59250"/>
    <property type="gene ID" value="CCACVL1_24967"/>
</dbReference>
<protein>
    <recommendedName>
        <fullName evidence="2">DUF7722 domain-containing protein</fullName>
    </recommendedName>
</protein>
<feature type="region of interest" description="Disordered" evidence="1">
    <location>
        <begin position="286"/>
        <end position="308"/>
    </location>
</feature>
<feature type="domain" description="DUF7722" evidence="2">
    <location>
        <begin position="63"/>
        <end position="109"/>
    </location>
</feature>
<gene>
    <name evidence="3" type="ORF">CCACVL1_24967</name>
</gene>
<proteinExistence type="predicted"/>
<accession>A0A1R3GML7</accession>
<feature type="region of interest" description="Disordered" evidence="1">
    <location>
        <begin position="148"/>
        <end position="229"/>
    </location>
</feature>
<comment type="caution">
    <text evidence="3">The sequence shown here is derived from an EMBL/GenBank/DDBJ whole genome shotgun (WGS) entry which is preliminary data.</text>
</comment>
<dbReference type="PANTHER" id="PTHR33513">
    <property type="entry name" value="OS06G0523300 PROTEIN"/>
    <property type="match status" value="1"/>
</dbReference>
<keyword evidence="4" id="KW-1185">Reference proteome</keyword>
<feature type="compositionally biased region" description="Basic and acidic residues" evidence="1">
    <location>
        <begin position="17"/>
        <end position="33"/>
    </location>
</feature>
<evidence type="ECO:0000259" key="2">
    <source>
        <dbReference type="Pfam" id="PF24847"/>
    </source>
</evidence>
<name>A0A1R3GML7_COCAP</name>
<dbReference type="Pfam" id="PF24847">
    <property type="entry name" value="DUF7722"/>
    <property type="match status" value="1"/>
</dbReference>
<feature type="region of interest" description="Disordered" evidence="1">
    <location>
        <begin position="1"/>
        <end position="33"/>
    </location>
</feature>
<evidence type="ECO:0000256" key="1">
    <source>
        <dbReference type="SAM" id="MobiDB-lite"/>
    </source>
</evidence>
<sequence length="308" mass="35082">MENSDRISNGGGAIMLEKSETTDQSKEDVKDEEKIDQVINKRISKVKENNNGKSCSFLMPLHYPIFTKEEYEKMPLWRLDQLFGEYGLKVMEGDLDYKRKFAMAAFLWPTTPPKLRHRTADAAAAFSFALFLVFRSLLLSPDPPPSFPYSEKLNPAQNRRKGKTSCPSGAVPPWQSRPSGEAPLWQSRPSGEAPPWLRAKVKKWQRSKGKSVKSGTVNSKNRTNSVSKSTMDDLRQYIVSNHCDREDARLTYLRQNQISHRIEMQIWLKELRTIGNGERQGSVCINLSPQRPRSIGQIQHGPSIEDCD</sequence>
<organism evidence="3 4">
    <name type="scientific">Corchorus capsularis</name>
    <name type="common">Jute</name>
    <dbReference type="NCBI Taxonomy" id="210143"/>
    <lineage>
        <taxon>Eukaryota</taxon>
        <taxon>Viridiplantae</taxon>
        <taxon>Streptophyta</taxon>
        <taxon>Embryophyta</taxon>
        <taxon>Tracheophyta</taxon>
        <taxon>Spermatophyta</taxon>
        <taxon>Magnoliopsida</taxon>
        <taxon>eudicotyledons</taxon>
        <taxon>Gunneridae</taxon>
        <taxon>Pentapetalae</taxon>
        <taxon>rosids</taxon>
        <taxon>malvids</taxon>
        <taxon>Malvales</taxon>
        <taxon>Malvaceae</taxon>
        <taxon>Grewioideae</taxon>
        <taxon>Apeibeae</taxon>
        <taxon>Corchorus</taxon>
    </lineage>
</organism>
<evidence type="ECO:0000313" key="4">
    <source>
        <dbReference type="Proteomes" id="UP000188268"/>
    </source>
</evidence>
<dbReference type="AlphaFoldDB" id="A0A1R3GML7"/>